<dbReference type="SUPFAM" id="SSF54001">
    <property type="entry name" value="Cysteine proteinases"/>
    <property type="match status" value="1"/>
</dbReference>
<evidence type="ECO:0000313" key="1">
    <source>
        <dbReference type="EnsemblPlants" id="MELO3C035417.2.1"/>
    </source>
</evidence>
<dbReference type="EnsemblPlants" id="MELO3C035417.2.1">
    <property type="protein sequence ID" value="MELO3C035417.2.1"/>
    <property type="gene ID" value="MELO3C035417.2"/>
</dbReference>
<sequence length="280" mass="32082">MGVSHGESLSFRGTESFEEGIRSNHRRISLLDKSSLTIIAVSRSCFYNNSTCSLSNEESRLNQMHNDDAAVLKLQPQWSQLSNFFELHCEALWSLINQQFHPNSEHCAADDENALKEFVPSSSSSCHERKQALGLLDILQEVARWKSLYCDMCGKVKNSYNFSQDPNFIDVFGFGILVLELLTGQKALDVDNGQIRKGMILEWFLKKYEKNRSDMACLVVLKMNSCPRQLDYVECGYYVQNYIHEIVHNSSTSITSLFNTKSAYRQEEIDEIRTKWAAFV</sequence>
<proteinExistence type="predicted"/>
<reference evidence="1" key="1">
    <citation type="submission" date="2023-03" db="UniProtKB">
        <authorList>
            <consortium name="EnsemblPlants"/>
        </authorList>
    </citation>
    <scope>IDENTIFICATION</scope>
</reference>
<dbReference type="InterPro" id="IPR038765">
    <property type="entry name" value="Papain-like_cys_pep_sf"/>
</dbReference>
<dbReference type="Gene3D" id="1.10.418.20">
    <property type="match status" value="1"/>
</dbReference>
<organism evidence="1">
    <name type="scientific">Cucumis melo</name>
    <name type="common">Muskmelon</name>
    <dbReference type="NCBI Taxonomy" id="3656"/>
    <lineage>
        <taxon>Eukaryota</taxon>
        <taxon>Viridiplantae</taxon>
        <taxon>Streptophyta</taxon>
        <taxon>Embryophyta</taxon>
        <taxon>Tracheophyta</taxon>
        <taxon>Spermatophyta</taxon>
        <taxon>Magnoliopsida</taxon>
        <taxon>eudicotyledons</taxon>
        <taxon>Gunneridae</taxon>
        <taxon>Pentapetalae</taxon>
        <taxon>rosids</taxon>
        <taxon>fabids</taxon>
        <taxon>Cucurbitales</taxon>
        <taxon>Cucurbitaceae</taxon>
        <taxon>Benincaseae</taxon>
        <taxon>Cucumis</taxon>
    </lineage>
</organism>
<name>A0A9I9EMF1_CUCME</name>
<accession>A0A9I9EMF1</accession>
<dbReference type="AlphaFoldDB" id="A0A9I9EMF1"/>
<protein>
    <submittedName>
        <fullName evidence="1">Uncharacterized protein</fullName>
    </submittedName>
</protein>
<dbReference type="Gramene" id="MELO3C035417.2.1">
    <property type="protein sequence ID" value="MELO3C035417.2.1"/>
    <property type="gene ID" value="MELO3C035417.2"/>
</dbReference>